<feature type="region of interest" description="Disordered" evidence="1">
    <location>
        <begin position="169"/>
        <end position="190"/>
    </location>
</feature>
<feature type="compositionally biased region" description="Low complexity" evidence="1">
    <location>
        <begin position="355"/>
        <end position="366"/>
    </location>
</feature>
<feature type="region of interest" description="Disordered" evidence="1">
    <location>
        <begin position="350"/>
        <end position="432"/>
    </location>
</feature>
<dbReference type="GO" id="GO:0005634">
    <property type="term" value="C:nucleus"/>
    <property type="evidence" value="ECO:0007669"/>
    <property type="project" value="InterPro"/>
</dbReference>
<evidence type="ECO:0000313" key="3">
    <source>
        <dbReference type="Proteomes" id="UP000008867"/>
    </source>
</evidence>
<organism evidence="2 3">
    <name type="scientific">Sporisorium reilianum (strain SRZ2)</name>
    <name type="common">Maize head smut fungus</name>
    <dbReference type="NCBI Taxonomy" id="999809"/>
    <lineage>
        <taxon>Eukaryota</taxon>
        <taxon>Fungi</taxon>
        <taxon>Dikarya</taxon>
        <taxon>Basidiomycota</taxon>
        <taxon>Ustilaginomycotina</taxon>
        <taxon>Ustilaginomycetes</taxon>
        <taxon>Ustilaginales</taxon>
        <taxon>Ustilaginaceae</taxon>
        <taxon>Sporisorium</taxon>
    </lineage>
</organism>
<feature type="compositionally biased region" description="Polar residues" evidence="1">
    <location>
        <begin position="180"/>
        <end position="190"/>
    </location>
</feature>
<dbReference type="OrthoDB" id="3366946at2759"/>
<keyword evidence="3" id="KW-1185">Reference proteome</keyword>
<reference evidence="2 3" key="1">
    <citation type="journal article" date="2010" name="Science">
        <title>Pathogenicity determinants in smut fungi revealed by genome comparison.</title>
        <authorList>
            <person name="Schirawski J."/>
            <person name="Mannhaupt G."/>
            <person name="Muench K."/>
            <person name="Brefort T."/>
            <person name="Schipper K."/>
            <person name="Doehlemann G."/>
            <person name="Di Stasio M."/>
            <person name="Roessel N."/>
            <person name="Mendoza-Mendoza A."/>
            <person name="Pester D."/>
            <person name="Mueller O."/>
            <person name="Winterberg B."/>
            <person name="Meyer E."/>
            <person name="Ghareeb H."/>
            <person name="Wollenberg T."/>
            <person name="Muensterkoetter M."/>
            <person name="Wong P."/>
            <person name="Walter M."/>
            <person name="Stukenbrock E."/>
            <person name="Gueldener U."/>
            <person name="Kahmann R."/>
        </authorList>
    </citation>
    <scope>NUCLEOTIDE SEQUENCE [LARGE SCALE GENOMIC DNA]</scope>
    <source>
        <strain evidence="3">SRZ2</strain>
    </source>
</reference>
<dbReference type="PANTHER" id="PTHR15681">
    <property type="entry name" value="MAD2L1-BINDING PROTEIN"/>
    <property type="match status" value="1"/>
</dbReference>
<protein>
    <submittedName>
        <fullName evidence="2">Uncharacterized protein</fullName>
    </submittedName>
</protein>
<dbReference type="GO" id="GO:0007096">
    <property type="term" value="P:regulation of exit from mitosis"/>
    <property type="evidence" value="ECO:0007669"/>
    <property type="project" value="InterPro"/>
</dbReference>
<feature type="compositionally biased region" description="Low complexity" evidence="1">
    <location>
        <begin position="390"/>
        <end position="401"/>
    </location>
</feature>
<dbReference type="HOGENOM" id="CLU_506339_0_0_1"/>
<proteinExistence type="predicted"/>
<dbReference type="eggNOG" id="ENOG502RDBP">
    <property type="taxonomic scope" value="Eukaryota"/>
</dbReference>
<name>E6ZNB7_SPORE</name>
<feature type="region of interest" description="Disordered" evidence="1">
    <location>
        <begin position="447"/>
        <end position="491"/>
    </location>
</feature>
<accession>E6ZNB7</accession>
<feature type="compositionally biased region" description="Low complexity" evidence="1">
    <location>
        <begin position="456"/>
        <end position="467"/>
    </location>
</feature>
<dbReference type="InterPro" id="IPR053729">
    <property type="entry name" value="MAD2L1BP_domain_sf"/>
</dbReference>
<sequence>MSQQPQSDAQRRAPRRRRGGSQCSHSSRLDVPLLELGSNMALQLAHERNGLWLTRAHASTSEDRACILRALRDGNADLGKAQTCGHCTQLTARLTESLLHHLLFAKGQLPEPVSLLRKRKDKASVIIPTSTRRRSYGNSSHARKEDKLLRKLDQLRRNLEEAATHMASLADNNGEGPSSRPHTASPPSITSNDLRLLIVMGASATMPREVFVLDLIQSIGRCSLPEEGIQSLVDSCHADGHGHDTDGSREDADRLLTELLSEASDAQRDAARTKTSGNWERKLVRLLVSDERLEAFLGSPLAPTKTHLFLSAPASFRCPGWSARHHLDFDLDHLCERGMPATDELDLAAGSTDTSMSSLPPNSASSSRKRAPLSPLQGQDRRWHKTACESSSSVASSWPEDSASEQLGESSISSVSDDSRPPSAADKPRASAGEGWLAICSSPVHWPSQGAHSVETSRTGSSLGSSTVYGHDSNDAMGSSPRDLVSSYDDASEVRDDLMDDSSLKLTAGAAANDLGIRRRSREPKAGGLLSRNLLRAKQSRQSSCAASDSSSVRSASSSLKRAPRCAGLQIDFTDPEQVAGRDASNQRLDAATEQPRMERCWFQCEAVLEGFR</sequence>
<dbReference type="EMBL" id="FQ311433">
    <property type="protein sequence ID" value="CBQ68768.1"/>
    <property type="molecule type" value="Genomic_DNA"/>
</dbReference>
<evidence type="ECO:0000313" key="2">
    <source>
        <dbReference type="EMBL" id="CBQ68768.1"/>
    </source>
</evidence>
<feature type="region of interest" description="Disordered" evidence="1">
    <location>
        <begin position="1"/>
        <end position="26"/>
    </location>
</feature>
<dbReference type="AlphaFoldDB" id="E6ZNB7"/>
<dbReference type="Gene3D" id="3.30.900.20">
    <property type="match status" value="1"/>
</dbReference>
<dbReference type="Proteomes" id="UP000008867">
    <property type="component" value="Chromosome 12"/>
</dbReference>
<gene>
    <name evidence="2" type="ORF">sr15051</name>
</gene>
<dbReference type="PANTHER" id="PTHR15681:SF1">
    <property type="entry name" value="MAD2L1-BINDING PROTEIN"/>
    <property type="match status" value="1"/>
</dbReference>
<dbReference type="VEuPathDB" id="FungiDB:sr15051"/>
<evidence type="ECO:0000256" key="1">
    <source>
        <dbReference type="SAM" id="MobiDB-lite"/>
    </source>
</evidence>
<dbReference type="InterPro" id="IPR009511">
    <property type="entry name" value="MAD1/Cdc20-bound-Mad2-bd"/>
</dbReference>